<feature type="transmembrane region" description="Helical" evidence="7">
    <location>
        <begin position="383"/>
        <end position="402"/>
    </location>
</feature>
<feature type="transmembrane region" description="Helical" evidence="7">
    <location>
        <begin position="79"/>
        <end position="101"/>
    </location>
</feature>
<dbReference type="PANTHER" id="PTHR43744">
    <property type="entry name" value="ABC TRANSPORTER PERMEASE PROTEIN MG189-RELATED-RELATED"/>
    <property type="match status" value="1"/>
</dbReference>
<keyword evidence="5 7" id="KW-1133">Transmembrane helix</keyword>
<keyword evidence="6 7" id="KW-0472">Membrane</keyword>
<reference evidence="8 9" key="1">
    <citation type="submission" date="2021-04" db="EMBL/GenBank/DDBJ databases">
        <title>Paenibacillus sp. DLE-14 whole genome sequence.</title>
        <authorList>
            <person name="Ham Y.J."/>
        </authorList>
    </citation>
    <scope>NUCLEOTIDE SEQUENCE [LARGE SCALE GENOMIC DNA]</scope>
    <source>
        <strain evidence="8 9">DLE-14</strain>
    </source>
</reference>
<evidence type="ECO:0000256" key="3">
    <source>
        <dbReference type="ARBA" id="ARBA00022475"/>
    </source>
</evidence>
<feature type="transmembrane region" description="Helical" evidence="7">
    <location>
        <begin position="348"/>
        <end position="371"/>
    </location>
</feature>
<feature type="transmembrane region" description="Helical" evidence="7">
    <location>
        <begin position="522"/>
        <end position="540"/>
    </location>
</feature>
<protein>
    <recommendedName>
        <fullName evidence="10">ABC transporter permease</fullName>
    </recommendedName>
</protein>
<accession>A0ABS5C6Z9</accession>
<feature type="transmembrane region" description="Helical" evidence="7">
    <location>
        <begin position="414"/>
        <end position="435"/>
    </location>
</feature>
<feature type="transmembrane region" description="Helical" evidence="7">
    <location>
        <begin position="12"/>
        <end position="32"/>
    </location>
</feature>
<evidence type="ECO:0000256" key="7">
    <source>
        <dbReference type="SAM" id="Phobius"/>
    </source>
</evidence>
<name>A0ABS5C6Z9_9BACL</name>
<dbReference type="EMBL" id="JAGKSP010000001">
    <property type="protein sequence ID" value="MBP3961220.1"/>
    <property type="molecule type" value="Genomic_DNA"/>
</dbReference>
<evidence type="ECO:0008006" key="10">
    <source>
        <dbReference type="Google" id="ProtNLM"/>
    </source>
</evidence>
<feature type="transmembrane region" description="Helical" evidence="7">
    <location>
        <begin position="198"/>
        <end position="217"/>
    </location>
</feature>
<sequence>MLQRIWKYRMHYLLVIPPLLLWFIFKGIPHFMTLYGSFVDFVIFKGLFSSDWVGLDNYRNLFNLPAFTSVLGNTLTLKLLYTAVSGIFALGAALALSGIGIRWLRGGFATLFLIPYFIPSAVIVYVTMLALSQSQSPFGIKAMPLAHSELFPMVLVAAEVFKTCGIPILIALTAIGARQAAMDNRSIRVRSTYLQGNVIPAMKAVTAFMLMQLGSLLTMDSELQRLLVNPLVFETGDTLDSFGFRTVFMNAEYNLAGPLAVFQFIVQFTCSLLAYFLIKGLFARDLFTSTGGTAAIQSTGKGKNSTGILISIVLSFAVLILLYLLFIYPFSFQLSGSALHTLLSPYRYAVYMIMDLGAVTIFMMITAALAFPLTVKGLPGRGLYKLLLLALLTLSGSTFHEYLFYRDLHMSNTIFPLFLTGFYSILPIFILKSIFNSKYSSRREEAAAAGRGETYIFFCVYIPSIWKPLLALGALHFVMLWSSFTQAFIHLTNPQTFPPLMTFVNAMNEIGEAGPAYTQADLLLSGALLSLPTLLILLLMRKWLTGEVMVSTMKNL</sequence>
<keyword evidence="9" id="KW-1185">Reference proteome</keyword>
<dbReference type="SUPFAM" id="SSF161098">
    <property type="entry name" value="MetI-like"/>
    <property type="match status" value="2"/>
</dbReference>
<evidence type="ECO:0000256" key="6">
    <source>
        <dbReference type="ARBA" id="ARBA00023136"/>
    </source>
</evidence>
<keyword evidence="4 7" id="KW-0812">Transmembrane</keyword>
<feature type="transmembrane region" description="Helical" evidence="7">
    <location>
        <begin position="151"/>
        <end position="177"/>
    </location>
</feature>
<dbReference type="PANTHER" id="PTHR43744:SF8">
    <property type="entry name" value="SN-GLYCEROL-3-PHOSPHATE TRANSPORT SYSTEM PERMEASE PROTEIN UGPE"/>
    <property type="match status" value="1"/>
</dbReference>
<dbReference type="Gene3D" id="1.10.3720.10">
    <property type="entry name" value="MetI-like"/>
    <property type="match status" value="2"/>
</dbReference>
<feature type="transmembrane region" description="Helical" evidence="7">
    <location>
        <begin position="255"/>
        <end position="278"/>
    </location>
</feature>
<feature type="transmembrane region" description="Helical" evidence="7">
    <location>
        <begin position="308"/>
        <end position="328"/>
    </location>
</feature>
<feature type="transmembrane region" description="Helical" evidence="7">
    <location>
        <begin position="108"/>
        <end position="131"/>
    </location>
</feature>
<dbReference type="InterPro" id="IPR035906">
    <property type="entry name" value="MetI-like_sf"/>
</dbReference>
<evidence type="ECO:0000256" key="5">
    <source>
        <dbReference type="ARBA" id="ARBA00022989"/>
    </source>
</evidence>
<proteinExistence type="predicted"/>
<evidence type="ECO:0000313" key="8">
    <source>
        <dbReference type="EMBL" id="MBP3961220.1"/>
    </source>
</evidence>
<keyword evidence="2" id="KW-0813">Transport</keyword>
<feature type="transmembrane region" description="Helical" evidence="7">
    <location>
        <begin position="455"/>
        <end position="481"/>
    </location>
</feature>
<comment type="subcellular location">
    <subcellularLocation>
        <location evidence="1">Cell membrane</location>
        <topology evidence="1">Multi-pass membrane protein</topology>
    </subcellularLocation>
</comment>
<evidence type="ECO:0000256" key="2">
    <source>
        <dbReference type="ARBA" id="ARBA00022448"/>
    </source>
</evidence>
<gene>
    <name evidence="8" type="ORF">I8J30_00725</name>
</gene>
<comment type="caution">
    <text evidence="8">The sequence shown here is derived from an EMBL/GenBank/DDBJ whole genome shotgun (WGS) entry which is preliminary data.</text>
</comment>
<evidence type="ECO:0000256" key="1">
    <source>
        <dbReference type="ARBA" id="ARBA00004651"/>
    </source>
</evidence>
<organism evidence="8 9">
    <name type="scientific">Paenibacillus lignilyticus</name>
    <dbReference type="NCBI Taxonomy" id="1172615"/>
    <lineage>
        <taxon>Bacteria</taxon>
        <taxon>Bacillati</taxon>
        <taxon>Bacillota</taxon>
        <taxon>Bacilli</taxon>
        <taxon>Bacillales</taxon>
        <taxon>Paenibacillaceae</taxon>
        <taxon>Paenibacillus</taxon>
    </lineage>
</organism>
<evidence type="ECO:0000313" key="9">
    <source>
        <dbReference type="Proteomes" id="UP000673394"/>
    </source>
</evidence>
<evidence type="ECO:0000256" key="4">
    <source>
        <dbReference type="ARBA" id="ARBA00022692"/>
    </source>
</evidence>
<keyword evidence="3" id="KW-1003">Cell membrane</keyword>
<dbReference type="RefSeq" id="WP_210654548.1">
    <property type="nucleotide sequence ID" value="NZ_JAGKSP010000001.1"/>
</dbReference>
<dbReference type="Proteomes" id="UP000673394">
    <property type="component" value="Unassembled WGS sequence"/>
</dbReference>